<evidence type="ECO:0000313" key="2">
    <source>
        <dbReference type="Proteomes" id="UP000663879"/>
    </source>
</evidence>
<evidence type="ECO:0000313" key="1">
    <source>
        <dbReference type="EMBL" id="CAF1061019.1"/>
    </source>
</evidence>
<keyword evidence="2" id="KW-1185">Reference proteome</keyword>
<accession>A0A814L754</accession>
<organism evidence="1 2">
    <name type="scientific">Brachionus calyciflorus</name>
    <dbReference type="NCBI Taxonomy" id="104777"/>
    <lineage>
        <taxon>Eukaryota</taxon>
        <taxon>Metazoa</taxon>
        <taxon>Spiralia</taxon>
        <taxon>Gnathifera</taxon>
        <taxon>Rotifera</taxon>
        <taxon>Eurotatoria</taxon>
        <taxon>Monogononta</taxon>
        <taxon>Pseudotrocha</taxon>
        <taxon>Ploima</taxon>
        <taxon>Brachionidae</taxon>
        <taxon>Brachionus</taxon>
    </lineage>
</organism>
<dbReference type="EMBL" id="CAJNOC010005750">
    <property type="protein sequence ID" value="CAF1061019.1"/>
    <property type="molecule type" value="Genomic_DNA"/>
</dbReference>
<dbReference type="AlphaFoldDB" id="A0A814L754"/>
<sequence length="79" mass="9375">MKYSNKWVVVPYSKLVNKTNDKNKILLDKSLSAEDKLAAYNYLIKKQSNQKKIKNDFDRSNEQEIIKDKINEEDEYSET</sequence>
<reference evidence="1" key="1">
    <citation type="submission" date="2021-02" db="EMBL/GenBank/DDBJ databases">
        <authorList>
            <person name="Nowell W R."/>
        </authorList>
    </citation>
    <scope>NUCLEOTIDE SEQUENCE</scope>
    <source>
        <strain evidence="1">Ploen Becks lab</strain>
    </source>
</reference>
<name>A0A814L754_9BILA</name>
<proteinExistence type="predicted"/>
<comment type="caution">
    <text evidence="1">The sequence shown here is derived from an EMBL/GenBank/DDBJ whole genome shotgun (WGS) entry which is preliminary data.</text>
</comment>
<protein>
    <submittedName>
        <fullName evidence="1">Uncharacterized protein</fullName>
    </submittedName>
</protein>
<dbReference type="Proteomes" id="UP000663879">
    <property type="component" value="Unassembled WGS sequence"/>
</dbReference>
<gene>
    <name evidence="1" type="ORF">OXX778_LOCUS19282</name>
</gene>